<keyword evidence="2" id="KW-0472">Membrane</keyword>
<proteinExistence type="predicted"/>
<name>A0A0G0VEH2_9BACT</name>
<organism evidence="4 5">
    <name type="scientific">Candidatus Uhrbacteria bacterium GW2011_GWC1_41_20</name>
    <dbReference type="NCBI Taxonomy" id="1618983"/>
    <lineage>
        <taxon>Bacteria</taxon>
        <taxon>Candidatus Uhriibacteriota</taxon>
    </lineage>
</organism>
<dbReference type="InterPro" id="IPR058441">
    <property type="entry name" value="DUF8128"/>
</dbReference>
<feature type="transmembrane region" description="Helical" evidence="2">
    <location>
        <begin position="24"/>
        <end position="46"/>
    </location>
</feature>
<sequence length="536" mass="61454">MLAIWELFQNYINTTPPDVVATDIVLYIGWFPVFCILVWGFTQVWIDIKQGQYWDNLKWDLLTVTIPADAIHSVKGIENFFNNLSGSKSAITWKEKWLDGKFQAYFSFEIISNGGQVQYYIRTIKKYRDLVEAALYAQYPDAQIIEVEDYINLIPDDYPNEEYECFGSELSLSKKEHFPIKRYVDFEHAGEKDLRFKDPLLPMLEMLGKMKPGEFYWIQMLIIGPDSQDWKKDAIKWMKKQYGIEEPKKKGIIDESVGWIPGAFAEQLLGRPFGASEEKKADDFRMWKMTPDEQDTLKAVGQKQKEIGWYSKIRFVYVAKKELFRKGTIASMTKGIFLQYDSGMNKLSLTENVTTKDDYFFQAWQMPGKQKKLVDRYKNRLFGGTTPYILTASELATLWHFPGPDARTPVLTSLGARMAEAPRELGYAPNELSILPNFERSATDVEGSSTMREKTADYIPESPTPHAPTQEQDPYPVEVKSDSLPVMTPAETFVENKQSDDMPVFRPGMPAPLPPGLDLSDLEKISNSEPPESLPV</sequence>
<gene>
    <name evidence="4" type="ORF">UU50_C0008G0004</name>
</gene>
<dbReference type="Pfam" id="PF26449">
    <property type="entry name" value="DUF8128"/>
    <property type="match status" value="1"/>
</dbReference>
<dbReference type="EMBL" id="LCAW01000008">
    <property type="protein sequence ID" value="KKR99248.1"/>
    <property type="molecule type" value="Genomic_DNA"/>
</dbReference>
<accession>A0A0G0VEH2</accession>
<evidence type="ECO:0000259" key="3">
    <source>
        <dbReference type="Pfam" id="PF26449"/>
    </source>
</evidence>
<keyword evidence="2" id="KW-0812">Transmembrane</keyword>
<dbReference type="Proteomes" id="UP000033930">
    <property type="component" value="Unassembled WGS sequence"/>
</dbReference>
<evidence type="ECO:0000256" key="2">
    <source>
        <dbReference type="SAM" id="Phobius"/>
    </source>
</evidence>
<reference evidence="4 5" key="1">
    <citation type="journal article" date="2015" name="Nature">
        <title>rRNA introns, odd ribosomes, and small enigmatic genomes across a large radiation of phyla.</title>
        <authorList>
            <person name="Brown C.T."/>
            <person name="Hug L.A."/>
            <person name="Thomas B.C."/>
            <person name="Sharon I."/>
            <person name="Castelle C.J."/>
            <person name="Singh A."/>
            <person name="Wilkins M.J."/>
            <person name="Williams K.H."/>
            <person name="Banfield J.F."/>
        </authorList>
    </citation>
    <scope>NUCLEOTIDE SEQUENCE [LARGE SCALE GENOMIC DNA]</scope>
</reference>
<keyword evidence="2" id="KW-1133">Transmembrane helix</keyword>
<evidence type="ECO:0000256" key="1">
    <source>
        <dbReference type="SAM" id="MobiDB-lite"/>
    </source>
</evidence>
<dbReference type="AlphaFoldDB" id="A0A0G0VEH2"/>
<feature type="region of interest" description="Disordered" evidence="1">
    <location>
        <begin position="484"/>
        <end position="536"/>
    </location>
</feature>
<comment type="caution">
    <text evidence="4">The sequence shown here is derived from an EMBL/GenBank/DDBJ whole genome shotgun (WGS) entry which is preliminary data.</text>
</comment>
<evidence type="ECO:0000313" key="5">
    <source>
        <dbReference type="Proteomes" id="UP000033930"/>
    </source>
</evidence>
<protein>
    <recommendedName>
        <fullName evidence="3">DUF8128 domain-containing protein</fullName>
    </recommendedName>
</protein>
<evidence type="ECO:0000313" key="4">
    <source>
        <dbReference type="EMBL" id="KKR99248.1"/>
    </source>
</evidence>
<feature type="domain" description="DUF8128" evidence="3">
    <location>
        <begin position="104"/>
        <end position="409"/>
    </location>
</feature>
<feature type="region of interest" description="Disordered" evidence="1">
    <location>
        <begin position="458"/>
        <end position="477"/>
    </location>
</feature>